<protein>
    <submittedName>
        <fullName evidence="1">Uncharacterized protein</fullName>
    </submittedName>
</protein>
<organism evidence="1 2">
    <name type="scientific">Violaceomyces palustris</name>
    <dbReference type="NCBI Taxonomy" id="1673888"/>
    <lineage>
        <taxon>Eukaryota</taxon>
        <taxon>Fungi</taxon>
        <taxon>Dikarya</taxon>
        <taxon>Basidiomycota</taxon>
        <taxon>Ustilaginomycotina</taxon>
        <taxon>Ustilaginomycetes</taxon>
        <taxon>Violaceomycetales</taxon>
        <taxon>Violaceomycetaceae</taxon>
        <taxon>Violaceomyces</taxon>
    </lineage>
</organism>
<dbReference type="EMBL" id="KZ820323">
    <property type="protein sequence ID" value="PWN47850.1"/>
    <property type="molecule type" value="Genomic_DNA"/>
</dbReference>
<gene>
    <name evidence="1" type="ORF">IE53DRAFT_389992</name>
</gene>
<dbReference type="Proteomes" id="UP000245626">
    <property type="component" value="Unassembled WGS sequence"/>
</dbReference>
<sequence>MNTPPRFSHSRQSSVERGQAGSGSSSGSNLHHPHLTQSPFLSQNPGSGSHSPHHNPLSPYGQALASLAYASPSFSSLRHPGSSSVSQSPSWSPVNPSSLSGAPLAPNHSSTGSSRSLKEPSAERDKAAESNDEDDDDDDDDDEDEDEEEEGNDSPAKSGQKRKRQGSENEGKGRSKSTNQSPAPAQKDASAPTATSTTEQAPAKKPKPTRGAKACTNCRRLKMRCVGAENGPPCNRCSHGNHECIFEESNRGKKGGKNQKAEAMQQSLKKMEQTLATVLRSIRDPGLAAQTGGMVTRSPSPQFGADRVDARVHPGRSDSHGRIDSNSGSFAARGPPPWSRPEASHYVAGRTGSADPAFRDMASPSGNHVNPSAFAHPTSGSLDGNMSSPASTTPHARFLEPFPHRGTRTASNDPPRSSSSSGQGSDRGRSRHHGRGSPRLHSLPDNTLNPLGLLAEASLHNNHRQRRSNGRASSTGSSAKDRDSAASANSPSKGVKVEGEEGDVAAEGDKDGAKRGNERGRGAKSNATRRPEEERVSLGVASETYFKPGPMTILPLRRIIIEREMPPELLTTGIVSSEEVLDLFRIFFHHCSNHMLLLDADWHTPTFICSRSPFLFTCICTVASKFYTRRPDLHRKCLALVKKVAFDVINRGFKSIEIVQGFLLLSMWNQPAERFEEDKTWLFSGLAIRMATDLNLHRKSVASFSGNPYPDDPAVLDREREILNRERTWYICFIVDRSLSAQMGKPYTVREDWIVRNCRNWGSRFSRVWDMGISALVDLHRIHSRQLDFLYSSTTSVSGLNHEIDYSLVLPIFNEQLEEWREFWRWRSLFDMPPGFAQRQSARKDAKTRADAAVRGEKDGDGAAASAKDAGAKGSSQKPTDSAANEGEDEEEEEEIDHNERALYYVVKQAPLRFNYAALVLNSFGLQQSLDHPRESGLDRAQYFAKCLQAAKNIVLVAQNELRDVLRYAPDSQFVTLAYASVFLLKLIRPVFANYADEESVLTLVTDTADLLDEVAVNETHTPALYASFLRALLQSRQDHTVGSKSATTSRVHSRAASPGVTGGPGGSENGAGNLAENAATNGNSGSDPSGTGTLLTDATAAATAAAVSSSGNLESHAANTAHASALDASLDPVFTLAAATDENASTAAAPPSGWDQVGNAATGMEDFWGSLLPPGFAQTTMHELFGGVGNEMINASSPAGQQIVSRFGMGGGSAFDFGHIGNGNGIASASSQAGGTLPSGGLSGHATPHMHGSRSRRTSLSNGMLNNLSFDFGH</sequence>
<proteinExistence type="predicted"/>
<evidence type="ECO:0000313" key="2">
    <source>
        <dbReference type="Proteomes" id="UP000245626"/>
    </source>
</evidence>
<evidence type="ECO:0000313" key="1">
    <source>
        <dbReference type="EMBL" id="PWN47850.1"/>
    </source>
</evidence>
<accession>A0ACD0NQ29</accession>
<name>A0ACD0NQ29_9BASI</name>
<reference evidence="1 2" key="1">
    <citation type="journal article" date="2018" name="Mol. Biol. Evol.">
        <title>Broad Genomic Sampling Reveals a Smut Pathogenic Ancestry of the Fungal Clade Ustilaginomycotina.</title>
        <authorList>
            <person name="Kijpornyongpan T."/>
            <person name="Mondo S.J."/>
            <person name="Barry K."/>
            <person name="Sandor L."/>
            <person name="Lee J."/>
            <person name="Lipzen A."/>
            <person name="Pangilinan J."/>
            <person name="LaButti K."/>
            <person name="Hainaut M."/>
            <person name="Henrissat B."/>
            <person name="Grigoriev I.V."/>
            <person name="Spatafora J.W."/>
            <person name="Aime M.C."/>
        </authorList>
    </citation>
    <scope>NUCLEOTIDE SEQUENCE [LARGE SCALE GENOMIC DNA]</scope>
    <source>
        <strain evidence="1 2">SA 807</strain>
    </source>
</reference>
<keyword evidence="2" id="KW-1185">Reference proteome</keyword>